<dbReference type="GO" id="GO:0000156">
    <property type="term" value="F:phosphorelay response regulator activity"/>
    <property type="evidence" value="ECO:0007669"/>
    <property type="project" value="InterPro"/>
</dbReference>
<dbReference type="InterPro" id="IPR046947">
    <property type="entry name" value="LytR-like"/>
</dbReference>
<sequence length="109" mass="12972">MRVYQNHQGAQRLAVADLVYLEGDLNYTWLHWVDGQRSLVPYCLKRLSASLPPTWFVRSHRHYLVNCQFINRIEVRSKKAILYLHTGESLPLSRRCWSLLRQTVSVYRQ</sequence>
<dbReference type="RefSeq" id="WP_111340119.1">
    <property type="nucleotide sequence ID" value="NZ_QLII01000001.1"/>
</dbReference>
<dbReference type="Gene3D" id="2.40.50.1020">
    <property type="entry name" value="LytTr DNA-binding domain"/>
    <property type="match status" value="1"/>
</dbReference>
<accession>A0A327NDD2</accession>
<feature type="domain" description="HTH LytTR-type" evidence="1">
    <location>
        <begin position="13"/>
        <end position="106"/>
    </location>
</feature>
<proteinExistence type="predicted"/>
<keyword evidence="3" id="KW-1185">Reference proteome</keyword>
<dbReference type="InterPro" id="IPR007492">
    <property type="entry name" value="LytTR_DNA-bd_dom"/>
</dbReference>
<evidence type="ECO:0000313" key="3">
    <source>
        <dbReference type="Proteomes" id="UP000249016"/>
    </source>
</evidence>
<dbReference type="Pfam" id="PF04397">
    <property type="entry name" value="LytTR"/>
    <property type="match status" value="1"/>
</dbReference>
<organism evidence="2 3">
    <name type="scientific">Spirosoma telluris</name>
    <dbReference type="NCBI Taxonomy" id="2183553"/>
    <lineage>
        <taxon>Bacteria</taxon>
        <taxon>Pseudomonadati</taxon>
        <taxon>Bacteroidota</taxon>
        <taxon>Cytophagia</taxon>
        <taxon>Cytophagales</taxon>
        <taxon>Cytophagaceae</taxon>
        <taxon>Spirosoma</taxon>
    </lineage>
</organism>
<evidence type="ECO:0000313" key="2">
    <source>
        <dbReference type="EMBL" id="RAI73237.1"/>
    </source>
</evidence>
<dbReference type="EMBL" id="QLII01000001">
    <property type="protein sequence ID" value="RAI73237.1"/>
    <property type="molecule type" value="Genomic_DNA"/>
</dbReference>
<protein>
    <submittedName>
        <fullName evidence="2">Response regulator receiver protein</fullName>
    </submittedName>
</protein>
<dbReference type="PANTHER" id="PTHR37299:SF1">
    <property type="entry name" value="STAGE 0 SPORULATION PROTEIN A HOMOLOG"/>
    <property type="match status" value="1"/>
</dbReference>
<reference evidence="2 3" key="1">
    <citation type="submission" date="2018-06" db="EMBL/GenBank/DDBJ databases">
        <title>Spirosoma sp. HMF3257 Genome sequencing and assembly.</title>
        <authorList>
            <person name="Kang H."/>
            <person name="Cha I."/>
            <person name="Kim H."/>
            <person name="Kang J."/>
            <person name="Joh K."/>
        </authorList>
    </citation>
    <scope>NUCLEOTIDE SEQUENCE [LARGE SCALE GENOMIC DNA]</scope>
    <source>
        <strain evidence="2 3">HMF3257</strain>
    </source>
</reference>
<dbReference type="SMART" id="SM00850">
    <property type="entry name" value="LytTR"/>
    <property type="match status" value="1"/>
</dbReference>
<name>A0A327NDD2_9BACT</name>
<dbReference type="PROSITE" id="PS50930">
    <property type="entry name" value="HTH_LYTTR"/>
    <property type="match status" value="1"/>
</dbReference>
<gene>
    <name evidence="2" type="ORF">HMF3257_00250</name>
</gene>
<dbReference type="AlphaFoldDB" id="A0A327NDD2"/>
<dbReference type="GO" id="GO:0003677">
    <property type="term" value="F:DNA binding"/>
    <property type="evidence" value="ECO:0007669"/>
    <property type="project" value="InterPro"/>
</dbReference>
<evidence type="ECO:0000259" key="1">
    <source>
        <dbReference type="PROSITE" id="PS50930"/>
    </source>
</evidence>
<dbReference type="PANTHER" id="PTHR37299">
    <property type="entry name" value="TRANSCRIPTIONAL REGULATOR-RELATED"/>
    <property type="match status" value="1"/>
</dbReference>
<comment type="caution">
    <text evidence="2">The sequence shown here is derived from an EMBL/GenBank/DDBJ whole genome shotgun (WGS) entry which is preliminary data.</text>
</comment>
<dbReference type="OrthoDB" id="9781059at2"/>
<dbReference type="Proteomes" id="UP000249016">
    <property type="component" value="Unassembled WGS sequence"/>
</dbReference>